<sequence length="152" mass="17568">MKLKKLISTLGLTTCLLTMSSSAFAMGDAREPDSRDSPNYFQGIIDSFEGTIAKQEYGMDQDFFRWTNNTGQGKTFYINFDTYQNRSLDYQIFEIDHNGQAYQVFKDTGRETWFVYLPANGDIRIKVGAQDAIRVDPNVKYIISLSERPWWN</sequence>
<feature type="signal peptide" evidence="1">
    <location>
        <begin position="1"/>
        <end position="25"/>
    </location>
</feature>
<name>A0A517I4C6_BREBE</name>
<protein>
    <submittedName>
        <fullName evidence="2">Uncharacterized protein</fullName>
    </submittedName>
</protein>
<dbReference type="Proteomes" id="UP000317713">
    <property type="component" value="Chromosome"/>
</dbReference>
<dbReference type="AlphaFoldDB" id="A0A517I4C6"/>
<feature type="chain" id="PRO_5022161316" evidence="1">
    <location>
        <begin position="26"/>
        <end position="152"/>
    </location>
</feature>
<evidence type="ECO:0000313" key="3">
    <source>
        <dbReference type="Proteomes" id="UP000317713"/>
    </source>
</evidence>
<keyword evidence="1" id="KW-0732">Signal</keyword>
<gene>
    <name evidence="2" type="ORF">FPS98_06960</name>
</gene>
<dbReference type="RefSeq" id="WP_144614723.1">
    <property type="nucleotide sequence ID" value="NZ_CP042161.1"/>
</dbReference>
<dbReference type="EMBL" id="CP042161">
    <property type="protein sequence ID" value="QDS33755.1"/>
    <property type="molecule type" value="Genomic_DNA"/>
</dbReference>
<evidence type="ECO:0000256" key="1">
    <source>
        <dbReference type="SAM" id="SignalP"/>
    </source>
</evidence>
<evidence type="ECO:0000313" key="2">
    <source>
        <dbReference type="EMBL" id="QDS33755.1"/>
    </source>
</evidence>
<reference evidence="2 3" key="1">
    <citation type="submission" date="2019-07" db="EMBL/GenBank/DDBJ databases">
        <title>Characterization of Brevibacillus brevis HK544, as a potential biocontrol agent.</title>
        <authorList>
            <person name="Kim H."/>
        </authorList>
    </citation>
    <scope>NUCLEOTIDE SEQUENCE [LARGE SCALE GENOMIC DNA]</scope>
    <source>
        <strain evidence="2 3">HK544</strain>
    </source>
</reference>
<accession>A0A517I4C6</accession>
<organism evidence="2 3">
    <name type="scientific">Brevibacillus brevis</name>
    <name type="common">Bacillus brevis</name>
    <dbReference type="NCBI Taxonomy" id="1393"/>
    <lineage>
        <taxon>Bacteria</taxon>
        <taxon>Bacillati</taxon>
        <taxon>Bacillota</taxon>
        <taxon>Bacilli</taxon>
        <taxon>Bacillales</taxon>
        <taxon>Paenibacillaceae</taxon>
        <taxon>Brevibacillus</taxon>
    </lineage>
</organism>
<proteinExistence type="predicted"/>